<comment type="caution">
    <text evidence="2">The sequence shown here is derived from an EMBL/GenBank/DDBJ whole genome shotgun (WGS) entry which is preliminary data.</text>
</comment>
<dbReference type="RefSeq" id="WP_109818057.1">
    <property type="nucleotide sequence ID" value="NZ_QGKR01000196.1"/>
</dbReference>
<proteinExistence type="predicted"/>
<sequence length="638" mass="67748">MSTTTEVPQQAAPVEGGLRQQLAPHAAVGALVVAAGAARIAVHAVGDEKAVAVWVAGAAFVIAVVAASRIRRRVFDKKARRRALAFVAVAVGWLTGVTLAGLSLGAIGLLMAVGYGLSMHWWRQHPVGLIQPKVTRSAYQRLWAENVGSSDGVLPGSRLTNAEPIGAGIRYTLRLRPGKQHVGMVVDKMKTVRGGLKLRGDQQLIVEAHPTEPEPTALLTVVTNSPVQKGVLWPGPAAFDSETGRVQLGPYADGEGTAFWRAYTDNRLWGGFIQGGTGSGKSRLIDSLAMSLASSTSHPTVVWYGDGQGGASSPLLMRHADLFAGTFERILAMVAGMHFVMLLRQRENVQHGHEGFTPTADRPGLLGIIDECHKPLLEAENPEYWKRTQQLAATISREGGKVGVALVLASQEPTLNAFGGAGSRYCEALRSSLLTGNGIMLAGDDPNAKTIFGVKENPKEFPTGGGYGLVAKPAPGARQALFRSTYLDDRSKTIWPTRFTWRSLDGTQAGVAVQGYRTRERTFAERRAVVDGVSLIAEPRRPEPAAGGDGAALESFGGAAFPSWSVMVAQAQQEARKLLGPSHAKVVDAIRAGHTSPARIAEAIELSVRQVHNLLGDLAEAGQVRGGGRQYEAVNQAA</sequence>
<dbReference type="SUPFAM" id="SSF52540">
    <property type="entry name" value="P-loop containing nucleoside triphosphate hydrolases"/>
    <property type="match status" value="1"/>
</dbReference>
<dbReference type="InterPro" id="IPR027417">
    <property type="entry name" value="P-loop_NTPase"/>
</dbReference>
<feature type="transmembrane region" description="Helical" evidence="1">
    <location>
        <begin position="51"/>
        <end position="71"/>
    </location>
</feature>
<accession>A0A317D125</accession>
<evidence type="ECO:0000256" key="1">
    <source>
        <dbReference type="SAM" id="Phobius"/>
    </source>
</evidence>
<keyword evidence="1" id="KW-1133">Transmembrane helix</keyword>
<protein>
    <recommendedName>
        <fullName evidence="4">FtsK domain-containing protein</fullName>
    </recommendedName>
</protein>
<keyword evidence="1" id="KW-0472">Membrane</keyword>
<feature type="transmembrane region" description="Helical" evidence="1">
    <location>
        <begin position="83"/>
        <end position="116"/>
    </location>
</feature>
<feature type="transmembrane region" description="Helical" evidence="1">
    <location>
        <begin position="26"/>
        <end position="45"/>
    </location>
</feature>
<reference evidence="2 3" key="1">
    <citation type="submission" date="2018-05" db="EMBL/GenBank/DDBJ databases">
        <title>Micromonospora atacamensis sp. nov., a novel actinobacteria isolated from high altitude Atacama Desert soil.</title>
        <authorList>
            <person name="Carro L."/>
            <person name="Golinska P."/>
            <person name="Klenk H.-P."/>
            <person name="Goodfellow M."/>
        </authorList>
    </citation>
    <scope>NUCLEOTIDE SEQUENCE [LARGE SCALE GENOMIC DNA]</scope>
    <source>
        <strain evidence="2 3">5R2A7</strain>
    </source>
</reference>
<evidence type="ECO:0008006" key="4">
    <source>
        <dbReference type="Google" id="ProtNLM"/>
    </source>
</evidence>
<dbReference type="Proteomes" id="UP000245410">
    <property type="component" value="Unassembled WGS sequence"/>
</dbReference>
<organism evidence="2 3">
    <name type="scientific">Micromonospora acroterricola</name>
    <dbReference type="NCBI Taxonomy" id="2202421"/>
    <lineage>
        <taxon>Bacteria</taxon>
        <taxon>Bacillati</taxon>
        <taxon>Actinomycetota</taxon>
        <taxon>Actinomycetes</taxon>
        <taxon>Micromonosporales</taxon>
        <taxon>Micromonosporaceae</taxon>
        <taxon>Micromonospora</taxon>
    </lineage>
</organism>
<keyword evidence="1" id="KW-0812">Transmembrane</keyword>
<name>A0A317D125_9ACTN</name>
<evidence type="ECO:0000313" key="2">
    <source>
        <dbReference type="EMBL" id="PWR08558.1"/>
    </source>
</evidence>
<gene>
    <name evidence="2" type="ORF">DKT68_15185</name>
</gene>
<evidence type="ECO:0000313" key="3">
    <source>
        <dbReference type="Proteomes" id="UP000245410"/>
    </source>
</evidence>
<dbReference type="Gene3D" id="3.40.50.300">
    <property type="entry name" value="P-loop containing nucleotide triphosphate hydrolases"/>
    <property type="match status" value="1"/>
</dbReference>
<keyword evidence="3" id="KW-1185">Reference proteome</keyword>
<dbReference type="OrthoDB" id="3648675at2"/>
<dbReference type="AlphaFoldDB" id="A0A317D125"/>
<dbReference type="EMBL" id="QGKR01000196">
    <property type="protein sequence ID" value="PWR08558.1"/>
    <property type="molecule type" value="Genomic_DNA"/>
</dbReference>